<dbReference type="Pfam" id="PF04542">
    <property type="entry name" value="Sigma70_r2"/>
    <property type="match status" value="1"/>
</dbReference>
<keyword evidence="3" id="KW-0731">Sigma factor</keyword>
<dbReference type="InterPro" id="IPR036388">
    <property type="entry name" value="WH-like_DNA-bd_sf"/>
</dbReference>
<evidence type="ECO:0000313" key="7">
    <source>
        <dbReference type="EMBL" id="GAA0750554.1"/>
    </source>
</evidence>
<evidence type="ECO:0000313" key="8">
    <source>
        <dbReference type="Proteomes" id="UP001500279"/>
    </source>
</evidence>
<dbReference type="InterPro" id="IPR014284">
    <property type="entry name" value="RNA_pol_sigma-70_dom"/>
</dbReference>
<organism evidence="7 8">
    <name type="scientific">Ideonella azotifigens</name>
    <dbReference type="NCBI Taxonomy" id="513160"/>
    <lineage>
        <taxon>Bacteria</taxon>
        <taxon>Pseudomonadati</taxon>
        <taxon>Pseudomonadota</taxon>
        <taxon>Betaproteobacteria</taxon>
        <taxon>Burkholderiales</taxon>
        <taxon>Sphaerotilaceae</taxon>
        <taxon>Ideonella</taxon>
    </lineage>
</organism>
<evidence type="ECO:0008006" key="9">
    <source>
        <dbReference type="Google" id="ProtNLM"/>
    </source>
</evidence>
<comment type="similarity">
    <text evidence="1">Belongs to the sigma-70 factor family. ECF subfamily.</text>
</comment>
<dbReference type="InterPro" id="IPR013249">
    <property type="entry name" value="RNA_pol_sigma70_r4_t2"/>
</dbReference>
<keyword evidence="2" id="KW-0805">Transcription regulation</keyword>
<protein>
    <recommendedName>
        <fullName evidence="9">Sigma-70 family RNA polymerase sigma factor</fullName>
    </recommendedName>
</protein>
<evidence type="ECO:0000256" key="4">
    <source>
        <dbReference type="ARBA" id="ARBA00023163"/>
    </source>
</evidence>
<keyword evidence="8" id="KW-1185">Reference proteome</keyword>
<dbReference type="PANTHER" id="PTHR43133">
    <property type="entry name" value="RNA POLYMERASE ECF-TYPE SIGMA FACTO"/>
    <property type="match status" value="1"/>
</dbReference>
<dbReference type="Gene3D" id="1.10.1740.10">
    <property type="match status" value="1"/>
</dbReference>
<comment type="caution">
    <text evidence="7">The sequence shown here is derived from an EMBL/GenBank/DDBJ whole genome shotgun (WGS) entry which is preliminary data.</text>
</comment>
<feature type="domain" description="RNA polymerase sigma factor 70 region 4 type 2" evidence="6">
    <location>
        <begin position="112"/>
        <end position="163"/>
    </location>
</feature>
<proteinExistence type="inferred from homology"/>
<dbReference type="EMBL" id="BAAAEW010000011">
    <property type="protein sequence ID" value="GAA0750554.1"/>
    <property type="molecule type" value="Genomic_DNA"/>
</dbReference>
<dbReference type="CDD" id="cd06171">
    <property type="entry name" value="Sigma70_r4"/>
    <property type="match status" value="1"/>
</dbReference>
<accession>A0ABN1JZR4</accession>
<evidence type="ECO:0000256" key="2">
    <source>
        <dbReference type="ARBA" id="ARBA00023015"/>
    </source>
</evidence>
<dbReference type="SUPFAM" id="SSF88946">
    <property type="entry name" value="Sigma2 domain of RNA polymerase sigma factors"/>
    <property type="match status" value="1"/>
</dbReference>
<dbReference type="InterPro" id="IPR007627">
    <property type="entry name" value="RNA_pol_sigma70_r2"/>
</dbReference>
<reference evidence="8" key="1">
    <citation type="journal article" date="2019" name="Int. J. Syst. Evol. Microbiol.">
        <title>The Global Catalogue of Microorganisms (GCM) 10K type strain sequencing project: providing services to taxonomists for standard genome sequencing and annotation.</title>
        <authorList>
            <consortium name="The Broad Institute Genomics Platform"/>
            <consortium name="The Broad Institute Genome Sequencing Center for Infectious Disease"/>
            <person name="Wu L."/>
            <person name="Ma J."/>
        </authorList>
    </citation>
    <scope>NUCLEOTIDE SEQUENCE [LARGE SCALE GENOMIC DNA]</scope>
    <source>
        <strain evidence="8">JCM 15503</strain>
    </source>
</reference>
<sequence length="175" mass="19851">MNRRQVFEQQVMPHLDAGYNLARWLLRDAQAADDALQEAAMRAFRYLDSLKGDEARPWLLGIVRNTCRTQLARQQNGPMLLEFDEAVFAAELRAPASGEPQQQLQRSRLQHEVDAAIRALSPPLREVIVLRELEELAYADIARIVDVPVGTVMSRLSRARGKLREVLAAHRMDPS</sequence>
<dbReference type="Gene3D" id="1.10.10.10">
    <property type="entry name" value="Winged helix-like DNA-binding domain superfamily/Winged helix DNA-binding domain"/>
    <property type="match status" value="1"/>
</dbReference>
<dbReference type="PANTHER" id="PTHR43133:SF25">
    <property type="entry name" value="RNA POLYMERASE SIGMA FACTOR RFAY-RELATED"/>
    <property type="match status" value="1"/>
</dbReference>
<evidence type="ECO:0000259" key="6">
    <source>
        <dbReference type="Pfam" id="PF08281"/>
    </source>
</evidence>
<evidence type="ECO:0000256" key="1">
    <source>
        <dbReference type="ARBA" id="ARBA00010641"/>
    </source>
</evidence>
<evidence type="ECO:0000259" key="5">
    <source>
        <dbReference type="Pfam" id="PF04542"/>
    </source>
</evidence>
<feature type="domain" description="RNA polymerase sigma-70 region 2" evidence="5">
    <location>
        <begin position="13"/>
        <end position="75"/>
    </location>
</feature>
<dbReference type="NCBIfam" id="TIGR02937">
    <property type="entry name" value="sigma70-ECF"/>
    <property type="match status" value="1"/>
</dbReference>
<keyword evidence="4" id="KW-0804">Transcription</keyword>
<dbReference type="InterPro" id="IPR039425">
    <property type="entry name" value="RNA_pol_sigma-70-like"/>
</dbReference>
<dbReference type="InterPro" id="IPR013325">
    <property type="entry name" value="RNA_pol_sigma_r2"/>
</dbReference>
<gene>
    <name evidence="7" type="ORF">GCM10009107_22410</name>
</gene>
<dbReference type="Pfam" id="PF08281">
    <property type="entry name" value="Sigma70_r4_2"/>
    <property type="match status" value="1"/>
</dbReference>
<dbReference type="InterPro" id="IPR013324">
    <property type="entry name" value="RNA_pol_sigma_r3/r4-like"/>
</dbReference>
<dbReference type="Proteomes" id="UP001500279">
    <property type="component" value="Unassembled WGS sequence"/>
</dbReference>
<dbReference type="RefSeq" id="WP_141290094.1">
    <property type="nucleotide sequence ID" value="NZ_BAAAEW010000011.1"/>
</dbReference>
<evidence type="ECO:0000256" key="3">
    <source>
        <dbReference type="ARBA" id="ARBA00023082"/>
    </source>
</evidence>
<dbReference type="SUPFAM" id="SSF88659">
    <property type="entry name" value="Sigma3 and sigma4 domains of RNA polymerase sigma factors"/>
    <property type="match status" value="1"/>
</dbReference>
<name>A0ABN1JZR4_9BURK</name>